<comment type="similarity">
    <text evidence="1">Belongs to the ClpS family.</text>
</comment>
<protein>
    <recommendedName>
        <fullName evidence="1">ATP-dependent Clp protease adapter protein ClpS</fullName>
    </recommendedName>
</protein>
<evidence type="ECO:0000313" key="3">
    <source>
        <dbReference type="EMBL" id="VEN74777.1"/>
    </source>
</evidence>
<evidence type="ECO:0000256" key="1">
    <source>
        <dbReference type="HAMAP-Rule" id="MF_00302"/>
    </source>
</evidence>
<dbReference type="InterPro" id="IPR014719">
    <property type="entry name" value="Ribosomal_bL12_C/ClpS-like"/>
</dbReference>
<gene>
    <name evidence="1 3" type="primary">clpS</name>
    <name evidence="3" type="ORF">EPICR_50053</name>
</gene>
<dbReference type="GO" id="GO:0006508">
    <property type="term" value="P:proteolysis"/>
    <property type="evidence" value="ECO:0007669"/>
    <property type="project" value="UniProtKB-UniRule"/>
</dbReference>
<name>A0A484HJ52_9BACT</name>
<dbReference type="InterPro" id="IPR022935">
    <property type="entry name" value="ClpS"/>
</dbReference>
<feature type="domain" description="Adaptor protein ClpS core" evidence="2">
    <location>
        <begin position="21"/>
        <end position="100"/>
    </location>
</feature>
<proteinExistence type="inferred from homology"/>
<dbReference type="EMBL" id="CAACVI010000045">
    <property type="protein sequence ID" value="VEN74777.1"/>
    <property type="molecule type" value="Genomic_DNA"/>
</dbReference>
<dbReference type="FunFam" id="3.30.1390.10:FF:000002">
    <property type="entry name" value="ATP-dependent Clp protease adapter protein ClpS"/>
    <property type="match status" value="1"/>
</dbReference>
<dbReference type="HAMAP" id="MF_00302">
    <property type="entry name" value="ClpS"/>
    <property type="match status" value="1"/>
</dbReference>
<dbReference type="Gene3D" id="3.30.1390.10">
    <property type="match status" value="1"/>
</dbReference>
<dbReference type="Pfam" id="PF02617">
    <property type="entry name" value="ClpS"/>
    <property type="match status" value="1"/>
</dbReference>
<accession>A0A484HJ52</accession>
<dbReference type="PANTHER" id="PTHR33473:SF19">
    <property type="entry name" value="ATP-DEPENDENT CLP PROTEASE ADAPTER PROTEIN CLPS"/>
    <property type="match status" value="1"/>
</dbReference>
<dbReference type="GO" id="GO:0030163">
    <property type="term" value="P:protein catabolic process"/>
    <property type="evidence" value="ECO:0007669"/>
    <property type="project" value="InterPro"/>
</dbReference>
<reference evidence="3" key="1">
    <citation type="submission" date="2019-01" db="EMBL/GenBank/DDBJ databases">
        <authorList>
            <consortium name="Genoscope - CEA"/>
            <person name="William W."/>
        </authorList>
    </citation>
    <scope>NUCLEOTIDE SEQUENCE</scope>
    <source>
        <strain evidence="3">CR-1</strain>
    </source>
</reference>
<dbReference type="AlphaFoldDB" id="A0A484HJ52"/>
<dbReference type="SUPFAM" id="SSF54736">
    <property type="entry name" value="ClpS-like"/>
    <property type="match status" value="1"/>
</dbReference>
<dbReference type="InterPro" id="IPR003769">
    <property type="entry name" value="ClpS_core"/>
</dbReference>
<comment type="subunit">
    <text evidence="1">Binds to the N-terminal domain of the chaperone ClpA.</text>
</comment>
<evidence type="ECO:0000259" key="2">
    <source>
        <dbReference type="Pfam" id="PF02617"/>
    </source>
</evidence>
<dbReference type="PANTHER" id="PTHR33473">
    <property type="entry name" value="ATP-DEPENDENT CLP PROTEASE ADAPTER PROTEIN CLPS1, CHLOROPLASTIC"/>
    <property type="match status" value="1"/>
</dbReference>
<sequence>MGRREREAGRDPWANVEDEIKEPAMYKVFLHNDHYTAMDFVVDILMSVFGKPFEEASRIMLLVHQEGLGLCGVYPHDIASTKVDRVHYLARKNGFPLKCSMERE</sequence>
<organism evidence="3">
    <name type="scientific">uncultured Desulfobacteraceae bacterium</name>
    <dbReference type="NCBI Taxonomy" id="218296"/>
    <lineage>
        <taxon>Bacteria</taxon>
        <taxon>Pseudomonadati</taxon>
        <taxon>Thermodesulfobacteriota</taxon>
        <taxon>Desulfobacteria</taxon>
        <taxon>Desulfobacterales</taxon>
        <taxon>Desulfobacteraceae</taxon>
        <taxon>environmental samples</taxon>
    </lineage>
</organism>
<comment type="function">
    <text evidence="1">Involved in the modulation of the specificity of the ClpAP-mediated ATP-dependent protein degradation.</text>
</comment>